<accession>A0A814DPG7</accession>
<evidence type="ECO:0000313" key="3">
    <source>
        <dbReference type="EMBL" id="CAF3702951.1"/>
    </source>
</evidence>
<evidence type="ECO:0008006" key="5">
    <source>
        <dbReference type="Google" id="ProtNLM"/>
    </source>
</evidence>
<dbReference type="Gene3D" id="2.120.10.30">
    <property type="entry name" value="TolB, C-terminal domain"/>
    <property type="match status" value="1"/>
</dbReference>
<organism evidence="2 4">
    <name type="scientific">Adineta steineri</name>
    <dbReference type="NCBI Taxonomy" id="433720"/>
    <lineage>
        <taxon>Eukaryota</taxon>
        <taxon>Metazoa</taxon>
        <taxon>Spiralia</taxon>
        <taxon>Gnathifera</taxon>
        <taxon>Rotifera</taxon>
        <taxon>Eurotatoria</taxon>
        <taxon>Bdelloidea</taxon>
        <taxon>Adinetida</taxon>
        <taxon>Adinetidae</taxon>
        <taxon>Adineta</taxon>
    </lineage>
</organism>
<proteinExistence type="predicted"/>
<dbReference type="EMBL" id="CAJNOE010000134">
    <property type="protein sequence ID" value="CAF0959906.1"/>
    <property type="molecule type" value="Genomic_DNA"/>
</dbReference>
<keyword evidence="1" id="KW-1133">Transmembrane helix</keyword>
<comment type="caution">
    <text evidence="2">The sequence shown here is derived from an EMBL/GenBank/DDBJ whole genome shotgun (WGS) entry which is preliminary data.</text>
</comment>
<dbReference type="AlphaFoldDB" id="A0A814DPG7"/>
<dbReference type="PANTHER" id="PTHR47572">
    <property type="entry name" value="LIPOPROTEIN-RELATED"/>
    <property type="match status" value="1"/>
</dbReference>
<dbReference type="EMBL" id="CAJOBB010000545">
    <property type="protein sequence ID" value="CAF3702951.1"/>
    <property type="molecule type" value="Genomic_DNA"/>
</dbReference>
<dbReference type="InterPro" id="IPR051262">
    <property type="entry name" value="SMP-30/CGR1_Lactonase"/>
</dbReference>
<protein>
    <recommendedName>
        <fullName evidence="5">NHL repeat-containing protein</fullName>
    </recommendedName>
</protein>
<gene>
    <name evidence="2" type="ORF">IZO911_LOCUS15481</name>
    <name evidence="3" type="ORF">KXQ929_LOCUS11181</name>
</gene>
<name>A0A814DPG7_9BILA</name>
<dbReference type="PANTHER" id="PTHR47572:SF4">
    <property type="entry name" value="LACTONASE DRP35"/>
    <property type="match status" value="1"/>
</dbReference>
<dbReference type="Proteomes" id="UP000663868">
    <property type="component" value="Unassembled WGS sequence"/>
</dbReference>
<feature type="transmembrane region" description="Helical" evidence="1">
    <location>
        <begin position="39"/>
        <end position="63"/>
    </location>
</feature>
<dbReference type="CDD" id="cd05819">
    <property type="entry name" value="NHL"/>
    <property type="match status" value="1"/>
</dbReference>
<evidence type="ECO:0000313" key="4">
    <source>
        <dbReference type="Proteomes" id="UP000663860"/>
    </source>
</evidence>
<reference evidence="2" key="1">
    <citation type="submission" date="2021-02" db="EMBL/GenBank/DDBJ databases">
        <authorList>
            <person name="Nowell W R."/>
        </authorList>
    </citation>
    <scope>NUCLEOTIDE SEQUENCE</scope>
</reference>
<dbReference type="Gene3D" id="2.40.10.500">
    <property type="match status" value="2"/>
</dbReference>
<keyword evidence="1" id="KW-0812">Transmembrane</keyword>
<evidence type="ECO:0000313" key="2">
    <source>
        <dbReference type="EMBL" id="CAF0959906.1"/>
    </source>
</evidence>
<sequence length="409" mass="45696">MNDKKQNNDDFHSINVEITPTSTDQSRISFINILKRKKFLWITIGVIVTLIILSISISLPIVMKKKKNVSQITTTTTTTTTTTITTTTITTARTTTTTTEELSFTSMSNNNYLKWKLDSSIVVAQGPAEDSYYVSRVRGIYIDDDNQTIYITRHNSNRVIGWKVGEESGETVAGGNGPGDDLNQLQDPSDVTVDKKNDLLIICDQGNDRVVQWSRRNQTDPKVIIGEIKCQGVTIDNNGDIYVSEGKTHSVIRLKQGETEVTTVAGGKGSGYNSNQLNNPAYIFVDDQYSIYVSDYQSGRVTKWMKNAKEGIIIAKERFTDDNQELHYFPFGMAVDHFGNAYVSELLGSRIVGCSEQSKECYVIMNGGSWAYPPYLFAAVGAISLDREGNLYVVDNFFHRILKFDVDVN</sequence>
<dbReference type="SUPFAM" id="SSF101898">
    <property type="entry name" value="NHL repeat"/>
    <property type="match status" value="1"/>
</dbReference>
<keyword evidence="1" id="KW-0472">Membrane</keyword>
<dbReference type="Proteomes" id="UP000663860">
    <property type="component" value="Unassembled WGS sequence"/>
</dbReference>
<evidence type="ECO:0000256" key="1">
    <source>
        <dbReference type="SAM" id="Phobius"/>
    </source>
</evidence>
<dbReference type="InterPro" id="IPR011042">
    <property type="entry name" value="6-blade_b-propeller_TolB-like"/>
</dbReference>